<evidence type="ECO:0000313" key="2">
    <source>
        <dbReference type="EMBL" id="PIO76882.1"/>
    </source>
</evidence>
<sequence length="366" mass="41262">MTIGNVVQHSFLLNKEMVAGFLRFLRSSLFHNTCAELCLVWQPLNLTLFPNGFTYDGVDQNIIMSRSRRTTSKKSTSDEPVLMHSGNLGDSFESSGTKKITSDEPVLMHSGNLGDSSESSGTKKITSDEPVLKHSGNLGDSSEGTGTQNAQLDLEKMSAANLIKAIIERNKDPLIEPLLIALSDKIPKEFSESIESEKRARSIVISGLKEAPNDLPPSHRQKSLEDDVSKVLDALKVECRPSEIYRIGKSDPKRPRLVKVVLPARSHWRTALANARLLRDAGFPQVFIRKSMTLEERQRDFELRQMARDRNKALSDTPQAAWLCSQIPDTPTSADQFLNVQQTKRYKRRRPYHDTYEKGIYRHDEL</sequence>
<keyword evidence="3" id="KW-1185">Reference proteome</keyword>
<feature type="region of interest" description="Disordered" evidence="1">
    <location>
        <begin position="67"/>
        <end position="147"/>
    </location>
</feature>
<proteinExistence type="predicted"/>
<accession>A0A2G9V4I7</accession>
<protein>
    <submittedName>
        <fullName evidence="2">Uncharacterized protein</fullName>
    </submittedName>
</protein>
<reference evidence="2 3" key="1">
    <citation type="submission" date="2015-09" db="EMBL/GenBank/DDBJ databases">
        <title>Draft genome of the parasitic nematode Teladorsagia circumcincta isolate WARC Sus (inbred).</title>
        <authorList>
            <person name="Mitreva M."/>
        </authorList>
    </citation>
    <scope>NUCLEOTIDE SEQUENCE [LARGE SCALE GENOMIC DNA]</scope>
    <source>
        <strain evidence="2 3">S</strain>
    </source>
</reference>
<evidence type="ECO:0000313" key="3">
    <source>
        <dbReference type="Proteomes" id="UP000230423"/>
    </source>
</evidence>
<organism evidence="2 3">
    <name type="scientific">Teladorsagia circumcincta</name>
    <name type="common">Brown stomach worm</name>
    <name type="synonym">Ostertagia circumcincta</name>
    <dbReference type="NCBI Taxonomy" id="45464"/>
    <lineage>
        <taxon>Eukaryota</taxon>
        <taxon>Metazoa</taxon>
        <taxon>Ecdysozoa</taxon>
        <taxon>Nematoda</taxon>
        <taxon>Chromadorea</taxon>
        <taxon>Rhabditida</taxon>
        <taxon>Rhabditina</taxon>
        <taxon>Rhabditomorpha</taxon>
        <taxon>Strongyloidea</taxon>
        <taxon>Trichostrongylidae</taxon>
        <taxon>Teladorsagia</taxon>
    </lineage>
</organism>
<name>A0A2G9V4I7_TELCI</name>
<feature type="compositionally biased region" description="Polar residues" evidence="1">
    <location>
        <begin position="138"/>
        <end position="147"/>
    </location>
</feature>
<dbReference type="OrthoDB" id="5828215at2759"/>
<dbReference type="AlphaFoldDB" id="A0A2G9V4I7"/>
<feature type="compositionally biased region" description="Polar residues" evidence="1">
    <location>
        <begin position="113"/>
        <end position="124"/>
    </location>
</feature>
<dbReference type="Proteomes" id="UP000230423">
    <property type="component" value="Unassembled WGS sequence"/>
</dbReference>
<gene>
    <name evidence="2" type="ORF">TELCIR_01034</name>
</gene>
<dbReference type="EMBL" id="KZ345025">
    <property type="protein sequence ID" value="PIO76882.1"/>
    <property type="molecule type" value="Genomic_DNA"/>
</dbReference>
<evidence type="ECO:0000256" key="1">
    <source>
        <dbReference type="SAM" id="MobiDB-lite"/>
    </source>
</evidence>